<dbReference type="PANTHER" id="PTHR11108">
    <property type="entry name" value="FERROCHELATASE"/>
    <property type="match status" value="1"/>
</dbReference>
<comment type="pathway">
    <text evidence="7 8">Porphyrin-containing compound metabolism; protoheme biosynthesis; protoheme from protoporphyrin-IX: step 1/1.</text>
</comment>
<dbReference type="SUPFAM" id="SSF53800">
    <property type="entry name" value="Chelatase"/>
    <property type="match status" value="1"/>
</dbReference>
<dbReference type="GO" id="GO:0004325">
    <property type="term" value="F:ferrochelatase activity"/>
    <property type="evidence" value="ECO:0007669"/>
    <property type="project" value="UniProtKB-UniRule"/>
</dbReference>
<evidence type="ECO:0000313" key="9">
    <source>
        <dbReference type="EMBL" id="ARJ55807.1"/>
    </source>
</evidence>
<evidence type="ECO:0000256" key="2">
    <source>
        <dbReference type="ARBA" id="ARBA00023004"/>
    </source>
</evidence>
<dbReference type="GO" id="GO:0006783">
    <property type="term" value="P:heme biosynthetic process"/>
    <property type="evidence" value="ECO:0007669"/>
    <property type="project" value="UniProtKB-UniRule"/>
</dbReference>
<dbReference type="NCBIfam" id="TIGR00109">
    <property type="entry name" value="hemH"/>
    <property type="match status" value="1"/>
</dbReference>
<evidence type="ECO:0000256" key="3">
    <source>
        <dbReference type="ARBA" id="ARBA00023133"/>
    </source>
</evidence>
<dbReference type="HAMAP" id="MF_00323">
    <property type="entry name" value="Ferrochelatase"/>
    <property type="match status" value="1"/>
</dbReference>
<dbReference type="UniPathway" id="UPA00252">
    <property type="reaction ID" value="UER00325"/>
</dbReference>
<dbReference type="Pfam" id="PF00762">
    <property type="entry name" value="Ferrochelatase"/>
    <property type="match status" value="1"/>
</dbReference>
<dbReference type="OrthoDB" id="9809741at2"/>
<sequence>MRLVLFLNMGGASSLEECEVFLKNMFNDPYILGIKNAFLRKMVAGIISQLRLKTMQENYRQIGGKSPLNELTLSLCQKLNLKCENSSTKKEWKFDFVNLYVSPFAKEVLQKYKLTQNDEIVLFPLYPHHSQTTVGSSVEVLKKEIAQLNCKAELKIVEVFYKHQFYNQMLVDDILKAKQKFTVAKTLIFSAHSLPISLIKKGDLYEKHVVEHTEILKEKLKDNFDEFILSYQSRLGPVKWLEPHTGNILANLKNEALIYPISFCIDCSESVFELEIEYRKIAQKDYKVIACPNDSENFMKFILMDLENL</sequence>
<keyword evidence="4 7" id="KW-0456">Lyase</keyword>
<dbReference type="KEGG" id="ccun:CCUN_0148"/>
<reference evidence="9 10" key="1">
    <citation type="submission" date="2017-04" db="EMBL/GenBank/DDBJ databases">
        <title>Complete genome sequence of the Campylobacter cuniculorum type strain LMG24588.</title>
        <authorList>
            <person name="Miller W.G."/>
            <person name="Yee E."/>
            <person name="Revez J."/>
            <person name="Bono J.L."/>
            <person name="Rossi M."/>
        </authorList>
    </citation>
    <scope>NUCLEOTIDE SEQUENCE [LARGE SCALE GENOMIC DNA]</scope>
    <source>
        <strain evidence="9 10">LMG 24588</strain>
    </source>
</reference>
<comment type="catalytic activity">
    <reaction evidence="7 8">
        <text>heme b + 2 H(+) = protoporphyrin IX + Fe(2+)</text>
        <dbReference type="Rhea" id="RHEA:22584"/>
        <dbReference type="ChEBI" id="CHEBI:15378"/>
        <dbReference type="ChEBI" id="CHEBI:29033"/>
        <dbReference type="ChEBI" id="CHEBI:57306"/>
        <dbReference type="ChEBI" id="CHEBI:60344"/>
        <dbReference type="EC" id="4.98.1.1"/>
    </reaction>
</comment>
<dbReference type="AlphaFoldDB" id="A0A1W6BUR8"/>
<dbReference type="InterPro" id="IPR033644">
    <property type="entry name" value="Ferrochelatase_C"/>
</dbReference>
<dbReference type="eggNOG" id="COG0276">
    <property type="taxonomic scope" value="Bacteria"/>
</dbReference>
<dbReference type="EMBL" id="CP020867">
    <property type="protein sequence ID" value="ARJ55807.1"/>
    <property type="molecule type" value="Genomic_DNA"/>
</dbReference>
<evidence type="ECO:0000313" key="10">
    <source>
        <dbReference type="Proteomes" id="UP000192902"/>
    </source>
</evidence>
<dbReference type="RefSeq" id="WP_027305868.1">
    <property type="nucleotide sequence ID" value="NZ_CP020867.1"/>
</dbReference>
<dbReference type="CDD" id="cd00419">
    <property type="entry name" value="Ferrochelatase_C"/>
    <property type="match status" value="1"/>
</dbReference>
<dbReference type="EC" id="4.98.1.1" evidence="7 8"/>
<keyword evidence="3 7" id="KW-0350">Heme biosynthesis</keyword>
<dbReference type="Proteomes" id="UP000192902">
    <property type="component" value="Chromosome"/>
</dbReference>
<protein>
    <recommendedName>
        <fullName evidence="7 8">Ferrochelatase</fullName>
        <ecNumber evidence="7 8">4.98.1.1</ecNumber>
    </recommendedName>
    <alternativeName>
        <fullName evidence="7">Heme synthase</fullName>
    </alternativeName>
    <alternativeName>
        <fullName evidence="7">Protoheme ferro-lyase</fullName>
    </alternativeName>
</protein>
<dbReference type="PROSITE" id="PS00534">
    <property type="entry name" value="FERROCHELATASE"/>
    <property type="match status" value="1"/>
</dbReference>
<comment type="subcellular location">
    <subcellularLocation>
        <location evidence="7 8">Cytoplasm</location>
    </subcellularLocation>
</comment>
<dbReference type="CDD" id="cd03411">
    <property type="entry name" value="Ferrochelatase_N"/>
    <property type="match status" value="1"/>
</dbReference>
<keyword evidence="7 8" id="KW-0963">Cytoplasm</keyword>
<evidence type="ECO:0000256" key="4">
    <source>
        <dbReference type="ARBA" id="ARBA00023239"/>
    </source>
</evidence>
<comment type="similarity">
    <text evidence="1 7 8">Belongs to the ferrochelatase family.</text>
</comment>
<dbReference type="STRING" id="1121267.CCUN_0148"/>
<evidence type="ECO:0000256" key="1">
    <source>
        <dbReference type="ARBA" id="ARBA00007718"/>
    </source>
</evidence>
<keyword evidence="5 7" id="KW-0627">Porphyrin biosynthesis</keyword>
<evidence type="ECO:0000256" key="5">
    <source>
        <dbReference type="ARBA" id="ARBA00023244"/>
    </source>
</evidence>
<organism evidence="9 10">
    <name type="scientific">Campylobacter cuniculorum DSM 23162 = LMG 24588</name>
    <dbReference type="NCBI Taxonomy" id="1121267"/>
    <lineage>
        <taxon>Bacteria</taxon>
        <taxon>Pseudomonadati</taxon>
        <taxon>Campylobacterota</taxon>
        <taxon>Epsilonproteobacteria</taxon>
        <taxon>Campylobacterales</taxon>
        <taxon>Campylobacteraceae</taxon>
        <taxon>Campylobacter</taxon>
    </lineage>
</organism>
<feature type="binding site" evidence="7">
    <location>
        <position position="192"/>
    </location>
    <ligand>
        <name>Fe(2+)</name>
        <dbReference type="ChEBI" id="CHEBI:29033"/>
    </ligand>
</feature>
<evidence type="ECO:0000256" key="8">
    <source>
        <dbReference type="RuleBase" id="RU000607"/>
    </source>
</evidence>
<proteinExistence type="inferred from homology"/>
<keyword evidence="7" id="KW-0479">Metal-binding</keyword>
<accession>A0A1W6BUR8</accession>
<dbReference type="GO" id="GO:0005737">
    <property type="term" value="C:cytoplasm"/>
    <property type="evidence" value="ECO:0007669"/>
    <property type="project" value="UniProtKB-SubCell"/>
</dbReference>
<feature type="binding site" evidence="7">
    <location>
        <position position="269"/>
    </location>
    <ligand>
        <name>Fe(2+)</name>
        <dbReference type="ChEBI" id="CHEBI:29033"/>
    </ligand>
</feature>
<dbReference type="InterPro" id="IPR019772">
    <property type="entry name" value="Ferrochelatase_AS"/>
</dbReference>
<dbReference type="InterPro" id="IPR033659">
    <property type="entry name" value="Ferrochelatase_N"/>
</dbReference>
<evidence type="ECO:0000256" key="6">
    <source>
        <dbReference type="ARBA" id="ARBA00024536"/>
    </source>
</evidence>
<name>A0A1W6BUR8_9BACT</name>
<dbReference type="Gene3D" id="3.40.50.1400">
    <property type="match status" value="2"/>
</dbReference>
<dbReference type="InterPro" id="IPR001015">
    <property type="entry name" value="Ferrochelatase"/>
</dbReference>
<dbReference type="GO" id="GO:0046872">
    <property type="term" value="F:metal ion binding"/>
    <property type="evidence" value="ECO:0007669"/>
    <property type="project" value="UniProtKB-KW"/>
</dbReference>
<evidence type="ECO:0000256" key="7">
    <source>
        <dbReference type="HAMAP-Rule" id="MF_00323"/>
    </source>
</evidence>
<comment type="catalytic activity">
    <reaction evidence="6">
        <text>Fe-coproporphyrin III + 2 H(+) = coproporphyrin III + Fe(2+)</text>
        <dbReference type="Rhea" id="RHEA:49572"/>
        <dbReference type="ChEBI" id="CHEBI:15378"/>
        <dbReference type="ChEBI" id="CHEBI:29033"/>
        <dbReference type="ChEBI" id="CHEBI:68438"/>
        <dbReference type="ChEBI" id="CHEBI:131725"/>
        <dbReference type="EC" id="4.99.1.9"/>
    </reaction>
    <physiologicalReaction direction="right-to-left" evidence="6">
        <dbReference type="Rhea" id="RHEA:49574"/>
    </physiologicalReaction>
</comment>
<comment type="function">
    <text evidence="7 8">Catalyzes the ferrous insertion into protoporphyrin IX.</text>
</comment>
<keyword evidence="2 7" id="KW-0408">Iron</keyword>
<gene>
    <name evidence="7 9" type="primary">hemH</name>
    <name evidence="9" type="ORF">CCUN_0148</name>
</gene>
<dbReference type="PANTHER" id="PTHR11108:SF1">
    <property type="entry name" value="FERROCHELATASE, MITOCHONDRIAL"/>
    <property type="match status" value="1"/>
</dbReference>